<dbReference type="PANTHER" id="PTHR28629">
    <property type="entry name" value="TRIOKINASE/FMN CYCLASE"/>
    <property type="match status" value="1"/>
</dbReference>
<dbReference type="EMBL" id="JAPXFL010000008">
    <property type="protein sequence ID" value="KAK9503244.1"/>
    <property type="molecule type" value="Genomic_DNA"/>
</dbReference>
<dbReference type="GO" id="GO:0004371">
    <property type="term" value="F:glycerone kinase activity"/>
    <property type="evidence" value="ECO:0007669"/>
    <property type="project" value="UniProtKB-EC"/>
</dbReference>
<dbReference type="InterPro" id="IPR050861">
    <property type="entry name" value="Dihydroxyacetone_Kinase"/>
</dbReference>
<dbReference type="Gene3D" id="3.40.50.10440">
    <property type="entry name" value="Dihydroxyacetone kinase, domain 1"/>
    <property type="match status" value="1"/>
</dbReference>
<dbReference type="SUPFAM" id="SSF82549">
    <property type="entry name" value="DAK1/DegV-like"/>
    <property type="match status" value="1"/>
</dbReference>
<comment type="catalytic activity">
    <reaction evidence="2">
        <text>dihydroxyacetone + ATP = dihydroxyacetone phosphate + ADP + H(+)</text>
        <dbReference type="Rhea" id="RHEA:15773"/>
        <dbReference type="ChEBI" id="CHEBI:15378"/>
        <dbReference type="ChEBI" id="CHEBI:16016"/>
        <dbReference type="ChEBI" id="CHEBI:30616"/>
        <dbReference type="ChEBI" id="CHEBI:57642"/>
        <dbReference type="ChEBI" id="CHEBI:456216"/>
        <dbReference type="EC" id="2.7.1.29"/>
    </reaction>
</comment>
<comment type="catalytic activity">
    <reaction evidence="1">
        <text>D-glyceraldehyde + ATP = D-glyceraldehyde 3-phosphate + ADP + H(+)</text>
        <dbReference type="Rhea" id="RHEA:13941"/>
        <dbReference type="ChEBI" id="CHEBI:15378"/>
        <dbReference type="ChEBI" id="CHEBI:17378"/>
        <dbReference type="ChEBI" id="CHEBI:30616"/>
        <dbReference type="ChEBI" id="CHEBI:59776"/>
        <dbReference type="ChEBI" id="CHEBI:456216"/>
        <dbReference type="EC" id="2.7.1.28"/>
    </reaction>
</comment>
<sequence>MAQTKSIAMNKDEAVDDTLEAIKLIYPGLFVQKDFGLIMLNRERRYRVGLISGGGSGHEPFPAGFVGEGMLTAGVVGRIFTGATIANILTAIANVAKLNRGGVLLISLNYTTDVLNFSAAMEIARSTGYNVEILVVSDDVSQVSQDMIGIGGRRGLVAIVLLIKILGGLSSEGKTLCEIVTVGRCVNQRLATLGATFESYYLPGKNKPLFTIGKDKVELGTGMHGEPGYSQIYMPSLKELIKEMLVKLMGYLLLEENSQIVVIVNNLGALAQMEIHIISQEVFHQLVDMKLKIERFYVGTLVTSLNTRGFQICILNVTNQLQWLTYLDEGTEAYAWPGRRIAHVIKKYPPQLQCIKLDPTVLMEFCENYISCQ</sequence>
<dbReference type="FunFam" id="3.40.50.10440:FF:000001">
    <property type="entry name" value="Dihydroxyacetone kinase, DhaK subunit"/>
    <property type="match status" value="1"/>
</dbReference>
<accession>A0AAW1D3W6</accession>
<dbReference type="PANTHER" id="PTHR28629:SF4">
    <property type="entry name" value="TRIOKINASE_FMN CYCLASE"/>
    <property type="match status" value="1"/>
</dbReference>
<evidence type="ECO:0000313" key="4">
    <source>
        <dbReference type="EMBL" id="KAK9503244.1"/>
    </source>
</evidence>
<dbReference type="Proteomes" id="UP001461498">
    <property type="component" value="Unassembled WGS sequence"/>
</dbReference>
<evidence type="ECO:0000259" key="3">
    <source>
        <dbReference type="PROSITE" id="PS51481"/>
    </source>
</evidence>
<dbReference type="Gene3D" id="3.30.1180.20">
    <property type="entry name" value="Dihydroxyacetone kinase, domain 2"/>
    <property type="match status" value="1"/>
</dbReference>
<evidence type="ECO:0000256" key="1">
    <source>
        <dbReference type="ARBA" id="ARBA00047974"/>
    </source>
</evidence>
<dbReference type="GO" id="GO:0019563">
    <property type="term" value="P:glycerol catabolic process"/>
    <property type="evidence" value="ECO:0007669"/>
    <property type="project" value="TreeGrafter"/>
</dbReference>
<dbReference type="GO" id="GO:0050354">
    <property type="term" value="F:triokinase activity"/>
    <property type="evidence" value="ECO:0007669"/>
    <property type="project" value="UniProtKB-EC"/>
</dbReference>
<evidence type="ECO:0000313" key="5">
    <source>
        <dbReference type="Proteomes" id="UP001461498"/>
    </source>
</evidence>
<keyword evidence="5" id="KW-1185">Reference proteome</keyword>
<reference evidence="4 5" key="1">
    <citation type="submission" date="2022-12" db="EMBL/GenBank/DDBJ databases">
        <title>Chromosome-level genome assembly of true bugs.</title>
        <authorList>
            <person name="Ma L."/>
            <person name="Li H."/>
        </authorList>
    </citation>
    <scope>NUCLEOTIDE SEQUENCE [LARGE SCALE GENOMIC DNA]</scope>
    <source>
        <strain evidence="4">Lab_2022b</strain>
    </source>
</reference>
<feature type="domain" description="DhaK" evidence="3">
    <location>
        <begin position="10"/>
        <end position="336"/>
    </location>
</feature>
<comment type="caution">
    <text evidence="4">The sequence shown here is derived from an EMBL/GenBank/DDBJ whole genome shotgun (WGS) entry which is preliminary data.</text>
</comment>
<dbReference type="AlphaFoldDB" id="A0AAW1D3W6"/>
<dbReference type="InterPro" id="IPR004006">
    <property type="entry name" value="DhaK_dom"/>
</dbReference>
<dbReference type="GO" id="GO:0005829">
    <property type="term" value="C:cytosol"/>
    <property type="evidence" value="ECO:0007669"/>
    <property type="project" value="TreeGrafter"/>
</dbReference>
<proteinExistence type="predicted"/>
<organism evidence="4 5">
    <name type="scientific">Rhynocoris fuscipes</name>
    <dbReference type="NCBI Taxonomy" id="488301"/>
    <lineage>
        <taxon>Eukaryota</taxon>
        <taxon>Metazoa</taxon>
        <taxon>Ecdysozoa</taxon>
        <taxon>Arthropoda</taxon>
        <taxon>Hexapoda</taxon>
        <taxon>Insecta</taxon>
        <taxon>Pterygota</taxon>
        <taxon>Neoptera</taxon>
        <taxon>Paraneoptera</taxon>
        <taxon>Hemiptera</taxon>
        <taxon>Heteroptera</taxon>
        <taxon>Panheteroptera</taxon>
        <taxon>Cimicomorpha</taxon>
        <taxon>Reduviidae</taxon>
        <taxon>Harpactorinae</taxon>
        <taxon>Harpactorini</taxon>
        <taxon>Rhynocoris</taxon>
    </lineage>
</organism>
<dbReference type="Pfam" id="PF02733">
    <property type="entry name" value="Dak1"/>
    <property type="match status" value="1"/>
</dbReference>
<protein>
    <recommendedName>
        <fullName evidence="3">DhaK domain-containing protein</fullName>
    </recommendedName>
</protein>
<evidence type="ECO:0000256" key="2">
    <source>
        <dbReference type="ARBA" id="ARBA00048898"/>
    </source>
</evidence>
<gene>
    <name evidence="4" type="ORF">O3M35_011853</name>
</gene>
<dbReference type="PROSITE" id="PS51481">
    <property type="entry name" value="DHAK"/>
    <property type="match status" value="1"/>
</dbReference>
<name>A0AAW1D3W6_9HEMI</name>